<feature type="domain" description="Protein kinase" evidence="9">
    <location>
        <begin position="18"/>
        <end position="287"/>
    </location>
</feature>
<dbReference type="Gramene" id="EFJ25569">
    <property type="protein sequence ID" value="EFJ25569"/>
    <property type="gene ID" value="SELMODRAFT_98860"/>
</dbReference>
<evidence type="ECO:0000256" key="8">
    <source>
        <dbReference type="RuleBase" id="RU000304"/>
    </source>
</evidence>
<evidence type="ECO:0000259" key="9">
    <source>
        <dbReference type="PROSITE" id="PS50011"/>
    </source>
</evidence>
<dbReference type="SMART" id="SM00220">
    <property type="entry name" value="S_TKc"/>
    <property type="match status" value="1"/>
</dbReference>
<dbReference type="OMA" id="CIIHCGM"/>
<dbReference type="PROSITE" id="PS50011">
    <property type="entry name" value="PROTEIN_KINASE_DOM"/>
    <property type="match status" value="1"/>
</dbReference>
<keyword evidence="6 7" id="KW-0067">ATP-binding</keyword>
<dbReference type="Gene3D" id="1.10.510.10">
    <property type="entry name" value="Transferase(Phosphotransferase) domain 1"/>
    <property type="match status" value="1"/>
</dbReference>
<dbReference type="GO" id="GO:0004674">
    <property type="term" value="F:protein serine/threonine kinase activity"/>
    <property type="evidence" value="ECO:0007669"/>
    <property type="project" value="UniProtKB-KW"/>
</dbReference>
<dbReference type="InParanoid" id="D8RPZ4"/>
<dbReference type="HOGENOM" id="CLU_000288_21_4_1"/>
<gene>
    <name evidence="10" type="ORF">SELMODRAFT_98860</name>
</gene>
<dbReference type="Proteomes" id="UP000001514">
    <property type="component" value="Unassembled WGS sequence"/>
</dbReference>
<evidence type="ECO:0000256" key="6">
    <source>
        <dbReference type="ARBA" id="ARBA00022840"/>
    </source>
</evidence>
<dbReference type="FunFam" id="1.10.510.10:FF:000384">
    <property type="entry name" value="G-type lectin S-receptor-like serine/threonine-protein kinase"/>
    <property type="match status" value="1"/>
</dbReference>
<dbReference type="PROSITE" id="PS00107">
    <property type="entry name" value="PROTEIN_KINASE_ATP"/>
    <property type="match status" value="1"/>
</dbReference>
<dbReference type="eggNOG" id="ENOG502QUXB">
    <property type="taxonomic scope" value="Eukaryota"/>
</dbReference>
<keyword evidence="4 7" id="KW-0547">Nucleotide-binding</keyword>
<evidence type="ECO:0000256" key="2">
    <source>
        <dbReference type="ARBA" id="ARBA00022679"/>
    </source>
</evidence>
<dbReference type="STRING" id="88036.D8RPZ4"/>
<dbReference type="InterPro" id="IPR001245">
    <property type="entry name" value="Ser-Thr/Tyr_kinase_cat_dom"/>
</dbReference>
<feature type="binding site" evidence="7">
    <location>
        <position position="47"/>
    </location>
    <ligand>
        <name>ATP</name>
        <dbReference type="ChEBI" id="CHEBI:30616"/>
    </ligand>
</feature>
<dbReference type="KEGG" id="smo:SELMODRAFT_98860"/>
<evidence type="ECO:0000256" key="1">
    <source>
        <dbReference type="ARBA" id="ARBA00022527"/>
    </source>
</evidence>
<keyword evidence="11" id="KW-1185">Reference proteome</keyword>
<evidence type="ECO:0000256" key="4">
    <source>
        <dbReference type="ARBA" id="ARBA00022741"/>
    </source>
</evidence>
<organism evidence="11">
    <name type="scientific">Selaginella moellendorffii</name>
    <name type="common">Spikemoss</name>
    <dbReference type="NCBI Taxonomy" id="88036"/>
    <lineage>
        <taxon>Eukaryota</taxon>
        <taxon>Viridiplantae</taxon>
        <taxon>Streptophyta</taxon>
        <taxon>Embryophyta</taxon>
        <taxon>Tracheophyta</taxon>
        <taxon>Lycopodiopsida</taxon>
        <taxon>Selaginellales</taxon>
        <taxon>Selaginellaceae</taxon>
        <taxon>Selaginella</taxon>
    </lineage>
</organism>
<reference evidence="10 11" key="1">
    <citation type="journal article" date="2011" name="Science">
        <title>The Selaginella genome identifies genetic changes associated with the evolution of vascular plants.</title>
        <authorList>
            <person name="Banks J.A."/>
            <person name="Nishiyama T."/>
            <person name="Hasebe M."/>
            <person name="Bowman J.L."/>
            <person name="Gribskov M."/>
            <person name="dePamphilis C."/>
            <person name="Albert V.A."/>
            <person name="Aono N."/>
            <person name="Aoyama T."/>
            <person name="Ambrose B.A."/>
            <person name="Ashton N.W."/>
            <person name="Axtell M.J."/>
            <person name="Barker E."/>
            <person name="Barker M.S."/>
            <person name="Bennetzen J.L."/>
            <person name="Bonawitz N.D."/>
            <person name="Chapple C."/>
            <person name="Cheng C."/>
            <person name="Correa L.G."/>
            <person name="Dacre M."/>
            <person name="DeBarry J."/>
            <person name="Dreyer I."/>
            <person name="Elias M."/>
            <person name="Engstrom E.M."/>
            <person name="Estelle M."/>
            <person name="Feng L."/>
            <person name="Finet C."/>
            <person name="Floyd S.K."/>
            <person name="Frommer W.B."/>
            <person name="Fujita T."/>
            <person name="Gramzow L."/>
            <person name="Gutensohn M."/>
            <person name="Harholt J."/>
            <person name="Hattori M."/>
            <person name="Heyl A."/>
            <person name="Hirai T."/>
            <person name="Hiwatashi Y."/>
            <person name="Ishikawa M."/>
            <person name="Iwata M."/>
            <person name="Karol K.G."/>
            <person name="Koehler B."/>
            <person name="Kolukisaoglu U."/>
            <person name="Kubo M."/>
            <person name="Kurata T."/>
            <person name="Lalonde S."/>
            <person name="Li K."/>
            <person name="Li Y."/>
            <person name="Litt A."/>
            <person name="Lyons E."/>
            <person name="Manning G."/>
            <person name="Maruyama T."/>
            <person name="Michael T.P."/>
            <person name="Mikami K."/>
            <person name="Miyazaki S."/>
            <person name="Morinaga S."/>
            <person name="Murata T."/>
            <person name="Mueller-Roeber B."/>
            <person name="Nelson D.R."/>
            <person name="Obara M."/>
            <person name="Oguri Y."/>
            <person name="Olmstead R.G."/>
            <person name="Onodera N."/>
            <person name="Petersen B.L."/>
            <person name="Pils B."/>
            <person name="Prigge M."/>
            <person name="Rensing S.A."/>
            <person name="Riano-Pachon D.M."/>
            <person name="Roberts A.W."/>
            <person name="Sato Y."/>
            <person name="Scheller H.V."/>
            <person name="Schulz B."/>
            <person name="Schulz C."/>
            <person name="Shakirov E.V."/>
            <person name="Shibagaki N."/>
            <person name="Shinohara N."/>
            <person name="Shippen D.E."/>
            <person name="Soerensen I."/>
            <person name="Sotooka R."/>
            <person name="Sugimoto N."/>
            <person name="Sugita M."/>
            <person name="Sumikawa N."/>
            <person name="Tanurdzic M."/>
            <person name="Theissen G."/>
            <person name="Ulvskov P."/>
            <person name="Wakazuki S."/>
            <person name="Weng J.K."/>
            <person name="Willats W.W."/>
            <person name="Wipf D."/>
            <person name="Wolf P.G."/>
            <person name="Yang L."/>
            <person name="Zimmer A.D."/>
            <person name="Zhu Q."/>
            <person name="Mitros T."/>
            <person name="Hellsten U."/>
            <person name="Loque D."/>
            <person name="Otillar R."/>
            <person name="Salamov A."/>
            <person name="Schmutz J."/>
            <person name="Shapiro H."/>
            <person name="Lindquist E."/>
            <person name="Lucas S."/>
            <person name="Rokhsar D."/>
            <person name="Grigoriev I.V."/>
        </authorList>
    </citation>
    <scope>NUCLEOTIDE SEQUENCE [LARGE SCALE GENOMIC DNA]</scope>
</reference>
<dbReference type="AlphaFoldDB" id="D8RPZ4"/>
<evidence type="ECO:0000256" key="3">
    <source>
        <dbReference type="ARBA" id="ARBA00022729"/>
    </source>
</evidence>
<keyword evidence="3" id="KW-0732">Signal</keyword>
<keyword evidence="1 8" id="KW-0723">Serine/threonine-protein kinase</keyword>
<dbReference type="SUPFAM" id="SSF56112">
    <property type="entry name" value="Protein kinase-like (PK-like)"/>
    <property type="match status" value="1"/>
</dbReference>
<dbReference type="EMBL" id="GL377586">
    <property type="protein sequence ID" value="EFJ25569.1"/>
    <property type="molecule type" value="Genomic_DNA"/>
</dbReference>
<evidence type="ECO:0000256" key="5">
    <source>
        <dbReference type="ARBA" id="ARBA00022777"/>
    </source>
</evidence>
<proteinExistence type="inferred from homology"/>
<dbReference type="Pfam" id="PF07714">
    <property type="entry name" value="PK_Tyr_Ser-Thr"/>
    <property type="match status" value="1"/>
</dbReference>
<keyword evidence="2" id="KW-0808">Transferase</keyword>
<accession>D8RPZ4</accession>
<evidence type="ECO:0000313" key="11">
    <source>
        <dbReference type="Proteomes" id="UP000001514"/>
    </source>
</evidence>
<dbReference type="PANTHER" id="PTHR47976">
    <property type="entry name" value="G-TYPE LECTIN S-RECEPTOR-LIKE SERINE/THREONINE-PROTEIN KINASE SD2-5"/>
    <property type="match status" value="1"/>
</dbReference>
<dbReference type="CDD" id="cd14066">
    <property type="entry name" value="STKc_IRAK"/>
    <property type="match status" value="1"/>
</dbReference>
<evidence type="ECO:0000313" key="10">
    <source>
        <dbReference type="EMBL" id="EFJ25569.1"/>
    </source>
</evidence>
<evidence type="ECO:0000256" key="7">
    <source>
        <dbReference type="PROSITE-ProRule" id="PRU10141"/>
    </source>
</evidence>
<dbReference type="InterPro" id="IPR017441">
    <property type="entry name" value="Protein_kinase_ATP_BS"/>
</dbReference>
<comment type="similarity">
    <text evidence="8">Belongs to the protein kinase superfamily.</text>
</comment>
<dbReference type="InterPro" id="IPR000719">
    <property type="entry name" value="Prot_kinase_dom"/>
</dbReference>
<name>D8RPZ4_SELML</name>
<dbReference type="FunFam" id="3.30.200.20:FF:000178">
    <property type="entry name" value="serine/threonine-protein kinase PBS1-like"/>
    <property type="match status" value="1"/>
</dbReference>
<dbReference type="GO" id="GO:0005524">
    <property type="term" value="F:ATP binding"/>
    <property type="evidence" value="ECO:0007669"/>
    <property type="project" value="UniProtKB-UniRule"/>
</dbReference>
<dbReference type="InterPro" id="IPR008271">
    <property type="entry name" value="Ser/Thr_kinase_AS"/>
</dbReference>
<keyword evidence="5" id="KW-0418">Kinase</keyword>
<dbReference type="InterPro" id="IPR011009">
    <property type="entry name" value="Kinase-like_dom_sf"/>
</dbReference>
<sequence>MAGMPRRFSFQELEEVTGKFSNCLGNGGFGSVFKGLLADGTEVAVKKLEGSNQRSKDFFAEVGILARTHHWNLVKLLGFCAQGPRKRLLVYEYMKNGSLEQWIFEDDRIPGNISWKLRFNIAIGTARGLNYLHDDCVERIIHLDLKPENVLLDDGFQPKIADFGLSKLMDRKESELQLTTTRGTPGYVAPECIQEGTVTEKTDVFGFGVLLLEIITGCKNRNLSGDYLKDYLLVSNRNGSAAAHLSEEENEKERLKNVAAMCVRDDPNLRPSMSKVIQMMEGVTELLQVPLESELNFFFASRPKDQQRASNVSYRSSDKFLNSSSSFTAFSQSSLNAR</sequence>
<dbReference type="PROSITE" id="PS00108">
    <property type="entry name" value="PROTEIN_KINASE_ST"/>
    <property type="match status" value="1"/>
</dbReference>
<protein>
    <recommendedName>
        <fullName evidence="9">Protein kinase domain-containing protein</fullName>
    </recommendedName>
</protein>
<dbReference type="InterPro" id="IPR051343">
    <property type="entry name" value="G-type_lectin_kinases/EP1-like"/>
</dbReference>
<dbReference type="FunCoup" id="D8RPZ4">
    <property type="interactions" value="554"/>
</dbReference>
<dbReference type="Gene3D" id="3.30.200.20">
    <property type="entry name" value="Phosphorylase Kinase, domain 1"/>
    <property type="match status" value="1"/>
</dbReference>